<dbReference type="GO" id="GO:0010181">
    <property type="term" value="F:FMN binding"/>
    <property type="evidence" value="ECO:0007669"/>
    <property type="project" value="TreeGrafter"/>
</dbReference>
<dbReference type="PANTHER" id="PTHR30543:SF21">
    <property type="entry name" value="NAD(P)H-DEPENDENT FMN REDUCTASE LOT6"/>
    <property type="match status" value="1"/>
</dbReference>
<dbReference type="EMBL" id="JACJVR010000003">
    <property type="protein sequence ID" value="MBB6690003.1"/>
    <property type="molecule type" value="Genomic_DNA"/>
</dbReference>
<reference evidence="3 4" key="1">
    <citation type="submission" date="2020-08" db="EMBL/GenBank/DDBJ databases">
        <title>Cohnella phylogeny.</title>
        <authorList>
            <person name="Dunlap C."/>
        </authorList>
    </citation>
    <scope>NUCLEOTIDE SEQUENCE [LARGE SCALE GENOMIC DNA]</scope>
    <source>
        <strain evidence="3 4">DSM 25239</strain>
    </source>
</reference>
<protein>
    <submittedName>
        <fullName evidence="3">NAD(P)H-dependent oxidoreductase</fullName>
    </submittedName>
</protein>
<name>A0A841TV06_9BACL</name>
<evidence type="ECO:0000256" key="1">
    <source>
        <dbReference type="ARBA" id="ARBA00009428"/>
    </source>
</evidence>
<dbReference type="Pfam" id="PF03358">
    <property type="entry name" value="FMN_red"/>
    <property type="match status" value="1"/>
</dbReference>
<sequence length="189" mass="21157">MNKIAIILGSTRPGRKGEPVARWVHEVASKRNDAEYELVDIADYGLPLLDEPMPPIMGQYEFPYTKAWSDKIASFDGYVFVTPTYNRATSGALKNAIDYLHKEWNNKAAGLIAYGGADGISAIDNLRLILSELRIAHVRTQLSFSLHTDFENYSVFKPTPYHEEKLHLILDEVLAWSAAMKTVRATATA</sequence>
<organism evidence="3 4">
    <name type="scientific">Cohnella xylanilytica</name>
    <dbReference type="NCBI Taxonomy" id="557555"/>
    <lineage>
        <taxon>Bacteria</taxon>
        <taxon>Bacillati</taxon>
        <taxon>Bacillota</taxon>
        <taxon>Bacilli</taxon>
        <taxon>Bacillales</taxon>
        <taxon>Paenibacillaceae</taxon>
        <taxon>Cohnella</taxon>
    </lineage>
</organism>
<dbReference type="Gene3D" id="3.40.50.360">
    <property type="match status" value="1"/>
</dbReference>
<gene>
    <name evidence="3" type="ORF">H7B90_01180</name>
</gene>
<feature type="domain" description="NADPH-dependent FMN reductase-like" evidence="2">
    <location>
        <begin position="3"/>
        <end position="145"/>
    </location>
</feature>
<accession>A0A841TV06</accession>
<evidence type="ECO:0000259" key="2">
    <source>
        <dbReference type="Pfam" id="PF03358"/>
    </source>
</evidence>
<dbReference type="SUPFAM" id="SSF52218">
    <property type="entry name" value="Flavoproteins"/>
    <property type="match status" value="1"/>
</dbReference>
<dbReference type="InterPro" id="IPR029039">
    <property type="entry name" value="Flavoprotein-like_sf"/>
</dbReference>
<dbReference type="GO" id="GO:0016491">
    <property type="term" value="F:oxidoreductase activity"/>
    <property type="evidence" value="ECO:0007669"/>
    <property type="project" value="InterPro"/>
</dbReference>
<dbReference type="PANTHER" id="PTHR30543">
    <property type="entry name" value="CHROMATE REDUCTASE"/>
    <property type="match status" value="1"/>
</dbReference>
<dbReference type="InterPro" id="IPR050712">
    <property type="entry name" value="NAD(P)H-dep_reductase"/>
</dbReference>
<evidence type="ECO:0000313" key="4">
    <source>
        <dbReference type="Proteomes" id="UP000553776"/>
    </source>
</evidence>
<dbReference type="InterPro" id="IPR005025">
    <property type="entry name" value="FMN_Rdtase-like_dom"/>
</dbReference>
<comment type="caution">
    <text evidence="3">The sequence shown here is derived from an EMBL/GenBank/DDBJ whole genome shotgun (WGS) entry which is preliminary data.</text>
</comment>
<comment type="similarity">
    <text evidence="1">Belongs to the azoreductase type 2 family.</text>
</comment>
<dbReference type="AlphaFoldDB" id="A0A841TV06"/>
<keyword evidence="4" id="KW-1185">Reference proteome</keyword>
<dbReference type="RefSeq" id="WP_185134039.1">
    <property type="nucleotide sequence ID" value="NZ_BORM01000075.1"/>
</dbReference>
<evidence type="ECO:0000313" key="3">
    <source>
        <dbReference type="EMBL" id="MBB6690003.1"/>
    </source>
</evidence>
<proteinExistence type="inferred from homology"/>
<dbReference type="Proteomes" id="UP000553776">
    <property type="component" value="Unassembled WGS sequence"/>
</dbReference>
<dbReference type="GO" id="GO:0005829">
    <property type="term" value="C:cytosol"/>
    <property type="evidence" value="ECO:0007669"/>
    <property type="project" value="TreeGrafter"/>
</dbReference>